<organism evidence="2 3">
    <name type="scientific">Deinococcus reticulitermitis</name>
    <dbReference type="NCBI Taxonomy" id="856736"/>
    <lineage>
        <taxon>Bacteria</taxon>
        <taxon>Thermotogati</taxon>
        <taxon>Deinococcota</taxon>
        <taxon>Deinococci</taxon>
        <taxon>Deinococcales</taxon>
        <taxon>Deinococcaceae</taxon>
        <taxon>Deinococcus</taxon>
    </lineage>
</organism>
<evidence type="ECO:0000313" key="3">
    <source>
        <dbReference type="Proteomes" id="UP000199223"/>
    </source>
</evidence>
<dbReference type="OrthoDB" id="71397at2"/>
<name>A0A1H7AB88_9DEIO</name>
<keyword evidence="3" id="KW-1185">Reference proteome</keyword>
<evidence type="ECO:0000256" key="1">
    <source>
        <dbReference type="SAM" id="SignalP"/>
    </source>
</evidence>
<proteinExistence type="predicted"/>
<sequence length="176" mass="18452">MTLRALSASALLALSAWAWAGAPLPSLVAEPVTPLPNPATVPVGVTPVIPGDLTATLSAPRTVTGRLPLTLILKSSRAAAVKMQIGRDNEQNCAAAPTVRVLRVGTREVVYPEPGKAPSLCAQDLRTDTLAARGQATYTRELSLAPGEYMVEGWLSGLANDLRVKVPAQPVRVTVK</sequence>
<dbReference type="Proteomes" id="UP000199223">
    <property type="component" value="Unassembled WGS sequence"/>
</dbReference>
<dbReference type="RefSeq" id="WP_092264935.1">
    <property type="nucleotide sequence ID" value="NZ_FNZA01000012.1"/>
</dbReference>
<evidence type="ECO:0008006" key="4">
    <source>
        <dbReference type="Google" id="ProtNLM"/>
    </source>
</evidence>
<dbReference type="STRING" id="856736.SAMN04488058_1126"/>
<evidence type="ECO:0000313" key="2">
    <source>
        <dbReference type="EMBL" id="SEJ61157.1"/>
    </source>
</evidence>
<accession>A0A1H7AB88</accession>
<dbReference type="EMBL" id="FNZA01000012">
    <property type="protein sequence ID" value="SEJ61157.1"/>
    <property type="molecule type" value="Genomic_DNA"/>
</dbReference>
<gene>
    <name evidence="2" type="ORF">SAMN04488058_1126</name>
</gene>
<feature type="chain" id="PRO_5011434166" description="Intracellular proteinase inhibitor" evidence="1">
    <location>
        <begin position="21"/>
        <end position="176"/>
    </location>
</feature>
<dbReference type="AlphaFoldDB" id="A0A1H7AB88"/>
<protein>
    <recommendedName>
        <fullName evidence="4">Intracellular proteinase inhibitor</fullName>
    </recommendedName>
</protein>
<feature type="signal peptide" evidence="1">
    <location>
        <begin position="1"/>
        <end position="20"/>
    </location>
</feature>
<reference evidence="3" key="1">
    <citation type="submission" date="2016-10" db="EMBL/GenBank/DDBJ databases">
        <authorList>
            <person name="Varghese N."/>
            <person name="Submissions S."/>
        </authorList>
    </citation>
    <scope>NUCLEOTIDE SEQUENCE [LARGE SCALE GENOMIC DNA]</scope>
    <source>
        <strain evidence="3">CGMCC 1.10218</strain>
    </source>
</reference>
<keyword evidence="1" id="KW-0732">Signal</keyword>